<dbReference type="CDD" id="cd02440">
    <property type="entry name" value="AdoMet_MTases"/>
    <property type="match status" value="1"/>
</dbReference>
<keyword evidence="3" id="KW-0808">Transferase</keyword>
<comment type="caution">
    <text evidence="2">The sequence shown here is derived from an EMBL/GenBank/DDBJ whole genome shotgun (WGS) entry which is preliminary data.</text>
</comment>
<evidence type="ECO:0000259" key="1">
    <source>
        <dbReference type="Pfam" id="PF13649"/>
    </source>
</evidence>
<sequence>MTSENYKEINCADSYKIIDGRRYLSEENTKYYLPNDEMEMSRISLEHVILRYIWQGNYLSNIEKRLIEGNTKVIDLGCGTGQWTIEMSSKYPLSTFIGIDIISSYFPSEEERPANLAFLQHNLVENPGVPFPDNTFDFTFMRNLAFSLNDDNGWFHVINEAIRVTNLDGCIEIANYDLYKDYDKEIHGGPIFSKLHDSLREIHEKDNIKMPTASDVVEYLKRTNQVTNIRVEEKASPLGSWGGRLGELTLLNISMAYQGFKAHLLPLMNISGDEYDNLLNKMRDECTKYKTRCFTYRVYGIKC</sequence>
<protein>
    <submittedName>
        <fullName evidence="3">S-adenosyl-L-methionine-dependent methyltransferase</fullName>
    </submittedName>
</protein>
<dbReference type="Gene3D" id="3.40.50.150">
    <property type="entry name" value="Vaccinia Virus protein VP39"/>
    <property type="match status" value="1"/>
</dbReference>
<keyword evidence="4" id="KW-1185">Reference proteome</keyword>
<dbReference type="PANTHER" id="PTHR43591">
    <property type="entry name" value="METHYLTRANSFERASE"/>
    <property type="match status" value="1"/>
</dbReference>
<dbReference type="GO" id="GO:0008168">
    <property type="term" value="F:methyltransferase activity"/>
    <property type="evidence" value="ECO:0007669"/>
    <property type="project" value="UniProtKB-KW"/>
</dbReference>
<organism evidence="2 4">
    <name type="scientific">Rhizophagus clarus</name>
    <dbReference type="NCBI Taxonomy" id="94130"/>
    <lineage>
        <taxon>Eukaryota</taxon>
        <taxon>Fungi</taxon>
        <taxon>Fungi incertae sedis</taxon>
        <taxon>Mucoromycota</taxon>
        <taxon>Glomeromycotina</taxon>
        <taxon>Glomeromycetes</taxon>
        <taxon>Glomerales</taxon>
        <taxon>Glomeraceae</taxon>
        <taxon>Rhizophagus</taxon>
    </lineage>
</organism>
<reference evidence="3" key="2">
    <citation type="submission" date="2019-10" db="EMBL/GenBank/DDBJ databases">
        <title>Conservation and host-specific expression of non-tandemly repeated heterogenous ribosome RNA gene in arbuscular mycorrhizal fungi.</title>
        <authorList>
            <person name="Maeda T."/>
            <person name="Kobayashi Y."/>
            <person name="Nakagawa T."/>
            <person name="Ezawa T."/>
            <person name="Yamaguchi K."/>
            <person name="Bino T."/>
            <person name="Nishimoto Y."/>
            <person name="Shigenobu S."/>
            <person name="Kawaguchi M."/>
        </authorList>
    </citation>
    <scope>NUCLEOTIDE SEQUENCE</scope>
    <source>
        <strain evidence="3">HR1</strain>
    </source>
</reference>
<evidence type="ECO:0000313" key="4">
    <source>
        <dbReference type="Proteomes" id="UP000247702"/>
    </source>
</evidence>
<accession>A0A2Z6RN47</accession>
<dbReference type="AlphaFoldDB" id="A0A2Z6RN47"/>
<keyword evidence="3" id="KW-0489">Methyltransferase</keyword>
<dbReference type="Proteomes" id="UP000615446">
    <property type="component" value="Unassembled WGS sequence"/>
</dbReference>
<evidence type="ECO:0000313" key="2">
    <source>
        <dbReference type="EMBL" id="GBB98549.1"/>
    </source>
</evidence>
<dbReference type="EMBL" id="BLAL01000027">
    <property type="protein sequence ID" value="GES76946.1"/>
    <property type="molecule type" value="Genomic_DNA"/>
</dbReference>
<dbReference type="PANTHER" id="PTHR43591:SF24">
    <property type="entry name" value="2-METHOXY-6-POLYPRENYL-1,4-BENZOQUINOL METHYLASE, MITOCHONDRIAL"/>
    <property type="match status" value="1"/>
</dbReference>
<feature type="domain" description="Methyltransferase" evidence="1">
    <location>
        <begin position="73"/>
        <end position="169"/>
    </location>
</feature>
<dbReference type="Pfam" id="PF13649">
    <property type="entry name" value="Methyltransf_25"/>
    <property type="match status" value="1"/>
</dbReference>
<dbReference type="InterPro" id="IPR029063">
    <property type="entry name" value="SAM-dependent_MTases_sf"/>
</dbReference>
<gene>
    <name evidence="3" type="ORF">RCL2_000433400</name>
    <name evidence="2" type="ORF">RclHR1_03260007</name>
</gene>
<dbReference type="InterPro" id="IPR041698">
    <property type="entry name" value="Methyltransf_25"/>
</dbReference>
<dbReference type="OrthoDB" id="2013972at2759"/>
<dbReference type="GO" id="GO:0032259">
    <property type="term" value="P:methylation"/>
    <property type="evidence" value="ECO:0007669"/>
    <property type="project" value="UniProtKB-KW"/>
</dbReference>
<name>A0A2Z6RN47_9GLOM</name>
<dbReference type="Proteomes" id="UP000247702">
    <property type="component" value="Unassembled WGS sequence"/>
</dbReference>
<dbReference type="EMBL" id="BEXD01002513">
    <property type="protein sequence ID" value="GBB98549.1"/>
    <property type="molecule type" value="Genomic_DNA"/>
</dbReference>
<dbReference type="STRING" id="94130.A0A2Z6RN47"/>
<evidence type="ECO:0000313" key="3">
    <source>
        <dbReference type="EMBL" id="GES76946.1"/>
    </source>
</evidence>
<proteinExistence type="predicted"/>
<reference evidence="2 4" key="1">
    <citation type="submission" date="2017-11" db="EMBL/GenBank/DDBJ databases">
        <title>The genome of Rhizophagus clarus HR1 reveals common genetic basis of auxotrophy among arbuscular mycorrhizal fungi.</title>
        <authorList>
            <person name="Kobayashi Y."/>
        </authorList>
    </citation>
    <scope>NUCLEOTIDE SEQUENCE [LARGE SCALE GENOMIC DNA]</scope>
    <source>
        <strain evidence="2 4">HR1</strain>
    </source>
</reference>
<dbReference type="SUPFAM" id="SSF53335">
    <property type="entry name" value="S-adenosyl-L-methionine-dependent methyltransferases"/>
    <property type="match status" value="1"/>
</dbReference>